<keyword evidence="2" id="KW-1185">Reference proteome</keyword>
<dbReference type="AlphaFoldDB" id="A0A821MYF9"/>
<comment type="caution">
    <text evidence="1">The sequence shown here is derived from an EMBL/GenBank/DDBJ whole genome shotgun (WGS) entry which is preliminary data.</text>
</comment>
<evidence type="ECO:0000313" key="1">
    <source>
        <dbReference type="EMBL" id="CAF4775672.1"/>
    </source>
</evidence>
<organism evidence="1 2">
    <name type="scientific">Rotaria socialis</name>
    <dbReference type="NCBI Taxonomy" id="392032"/>
    <lineage>
        <taxon>Eukaryota</taxon>
        <taxon>Metazoa</taxon>
        <taxon>Spiralia</taxon>
        <taxon>Gnathifera</taxon>
        <taxon>Rotifera</taxon>
        <taxon>Eurotatoria</taxon>
        <taxon>Bdelloidea</taxon>
        <taxon>Philodinida</taxon>
        <taxon>Philodinidae</taxon>
        <taxon>Rotaria</taxon>
    </lineage>
</organism>
<proteinExistence type="predicted"/>
<dbReference type="Proteomes" id="UP000663873">
    <property type="component" value="Unassembled WGS sequence"/>
</dbReference>
<dbReference type="EMBL" id="CAJOBP010043769">
    <property type="protein sequence ID" value="CAF4775672.1"/>
    <property type="molecule type" value="Genomic_DNA"/>
</dbReference>
<reference evidence="1" key="1">
    <citation type="submission" date="2021-02" db="EMBL/GenBank/DDBJ databases">
        <authorList>
            <person name="Nowell W R."/>
        </authorList>
    </citation>
    <scope>NUCLEOTIDE SEQUENCE</scope>
</reference>
<evidence type="ECO:0000313" key="2">
    <source>
        <dbReference type="Proteomes" id="UP000663873"/>
    </source>
</evidence>
<feature type="non-terminal residue" evidence="1">
    <location>
        <position position="1"/>
    </location>
</feature>
<accession>A0A821MYF9</accession>
<sequence length="154" mass="16578">MFTTLTTTSCYSADVMYHENAVLSIKQIETNLAIPISSLRTDGTGVTFSNVKQPTLLVTLNSTAVSQIISISIPSVNGASNVNQIQLTFYGRNGQILLNSLGAPWIAETTPGVTTLEKLIPQVPVGAFEIKFINTTDRDVPRNVTLEIIGCIHA</sequence>
<gene>
    <name evidence="1" type="ORF">UJA718_LOCUS40127</name>
</gene>
<protein>
    <submittedName>
        <fullName evidence="1">Uncharacterized protein</fullName>
    </submittedName>
</protein>
<name>A0A821MYF9_9BILA</name>